<organism evidence="1 2">
    <name type="scientific">Gluconobacter japonicus</name>
    <dbReference type="NCBI Taxonomy" id="376620"/>
    <lineage>
        <taxon>Bacteria</taxon>
        <taxon>Pseudomonadati</taxon>
        <taxon>Pseudomonadota</taxon>
        <taxon>Alphaproteobacteria</taxon>
        <taxon>Acetobacterales</taxon>
        <taxon>Acetobacteraceae</taxon>
        <taxon>Gluconobacter</taxon>
    </lineage>
</organism>
<protein>
    <submittedName>
        <fullName evidence="1">Uncharacterized protein</fullName>
    </submittedName>
</protein>
<name>A0ABQ5WE83_GLUJA</name>
<evidence type="ECO:0000313" key="2">
    <source>
        <dbReference type="Proteomes" id="UP001156613"/>
    </source>
</evidence>
<keyword evidence="2" id="KW-1185">Reference proteome</keyword>
<dbReference type="Proteomes" id="UP001156613">
    <property type="component" value="Unassembled WGS sequence"/>
</dbReference>
<accession>A0ABQ5WE83</accession>
<reference evidence="2" key="1">
    <citation type="journal article" date="2019" name="Int. J. Syst. Evol. Microbiol.">
        <title>The Global Catalogue of Microorganisms (GCM) 10K type strain sequencing project: providing services to taxonomists for standard genome sequencing and annotation.</title>
        <authorList>
            <consortium name="The Broad Institute Genomics Platform"/>
            <consortium name="The Broad Institute Genome Sequencing Center for Infectious Disease"/>
            <person name="Wu L."/>
            <person name="Ma J."/>
        </authorList>
    </citation>
    <scope>NUCLEOTIDE SEQUENCE [LARGE SCALE GENOMIC DNA]</scope>
    <source>
        <strain evidence="2">NBRC 3271</strain>
    </source>
</reference>
<proteinExistence type="predicted"/>
<evidence type="ECO:0000313" key="1">
    <source>
        <dbReference type="EMBL" id="GLQ58401.1"/>
    </source>
</evidence>
<dbReference type="EMBL" id="BSNT01000014">
    <property type="protein sequence ID" value="GLQ58401.1"/>
    <property type="molecule type" value="Genomic_DNA"/>
</dbReference>
<comment type="caution">
    <text evidence="1">The sequence shown here is derived from an EMBL/GenBank/DDBJ whole genome shotgun (WGS) entry which is preliminary data.</text>
</comment>
<gene>
    <name evidence="1" type="ORF">GCM10010937_02030</name>
</gene>
<dbReference type="RefSeq" id="WP_145993799.1">
    <property type="nucleotide sequence ID" value="NZ_BEWO01000033.1"/>
</dbReference>
<sequence length="124" mass="14131">MNPVDWEKAEKIGAVLGLPIKENIDFNYGLWRVTGSNHRIEDSVTYSHNFGKNNNMEIPKNIHDSAVELMKDYGEKASFIAADRATMASYARNQHRSDFWVLVFTEIRRINSISVVSTTLPETV</sequence>